<dbReference type="AlphaFoldDB" id="A0A285EG89"/>
<dbReference type="GO" id="GO:0004622">
    <property type="term" value="F:phosphatidylcholine lysophospholipase activity"/>
    <property type="evidence" value="ECO:0007669"/>
    <property type="project" value="TreeGrafter"/>
</dbReference>
<proteinExistence type="predicted"/>
<dbReference type="EMBL" id="OBDO01000005">
    <property type="protein sequence ID" value="SNX97051.1"/>
    <property type="molecule type" value="Genomic_DNA"/>
</dbReference>
<evidence type="ECO:0000313" key="3">
    <source>
        <dbReference type="EMBL" id="SNX97051.1"/>
    </source>
</evidence>
<reference evidence="3 4" key="1">
    <citation type="submission" date="2017-09" db="EMBL/GenBank/DDBJ databases">
        <authorList>
            <person name="Ehlers B."/>
            <person name="Leendertz F.H."/>
        </authorList>
    </citation>
    <scope>NUCLEOTIDE SEQUENCE [LARGE SCALE GENOMIC DNA]</scope>
    <source>
        <strain evidence="3 4">DSM 46844</strain>
    </source>
</reference>
<dbReference type="Gene3D" id="3.40.50.1110">
    <property type="entry name" value="SGNH hydrolase"/>
    <property type="match status" value="1"/>
</dbReference>
<evidence type="ECO:0000313" key="4">
    <source>
        <dbReference type="Proteomes" id="UP000219514"/>
    </source>
</evidence>
<dbReference type="CDD" id="cd00229">
    <property type="entry name" value="SGNH_hydrolase"/>
    <property type="match status" value="1"/>
</dbReference>
<organism evidence="3 4">
    <name type="scientific">Geodermatophilus sabuli</name>
    <dbReference type="NCBI Taxonomy" id="1564158"/>
    <lineage>
        <taxon>Bacteria</taxon>
        <taxon>Bacillati</taxon>
        <taxon>Actinomycetota</taxon>
        <taxon>Actinomycetes</taxon>
        <taxon>Geodermatophilales</taxon>
        <taxon>Geodermatophilaceae</taxon>
        <taxon>Geodermatophilus</taxon>
    </lineage>
</organism>
<keyword evidence="1" id="KW-0812">Transmembrane</keyword>
<name>A0A285EG89_9ACTN</name>
<feature type="transmembrane region" description="Helical" evidence="1">
    <location>
        <begin position="25"/>
        <end position="46"/>
    </location>
</feature>
<dbReference type="Proteomes" id="UP000219514">
    <property type="component" value="Unassembled WGS sequence"/>
</dbReference>
<dbReference type="OrthoDB" id="9801375at2"/>
<keyword evidence="1" id="KW-0472">Membrane</keyword>
<dbReference type="SUPFAM" id="SSF52266">
    <property type="entry name" value="SGNH hydrolase"/>
    <property type="match status" value="1"/>
</dbReference>
<dbReference type="InterPro" id="IPR036514">
    <property type="entry name" value="SGNH_hydro_sf"/>
</dbReference>
<feature type="domain" description="SGNH hydrolase-type esterase" evidence="2">
    <location>
        <begin position="88"/>
        <end position="254"/>
    </location>
</feature>
<evidence type="ECO:0000256" key="1">
    <source>
        <dbReference type="SAM" id="Phobius"/>
    </source>
</evidence>
<protein>
    <submittedName>
        <fullName evidence="3">Lysophospholipase L1</fullName>
    </submittedName>
</protein>
<keyword evidence="1" id="KW-1133">Transmembrane helix</keyword>
<dbReference type="RefSeq" id="WP_097206995.1">
    <property type="nucleotide sequence ID" value="NZ_JACHXB010000001.1"/>
</dbReference>
<dbReference type="PANTHER" id="PTHR30383:SF5">
    <property type="entry name" value="SGNH HYDROLASE-TYPE ESTERASE DOMAIN-CONTAINING PROTEIN"/>
    <property type="match status" value="1"/>
</dbReference>
<dbReference type="InterPro" id="IPR051532">
    <property type="entry name" value="Ester_Hydrolysis_Enzymes"/>
</dbReference>
<gene>
    <name evidence="3" type="ORF">SAMN06893097_105395</name>
</gene>
<keyword evidence="4" id="KW-1185">Reference proteome</keyword>
<evidence type="ECO:0000259" key="2">
    <source>
        <dbReference type="Pfam" id="PF13472"/>
    </source>
</evidence>
<sequence>MGVARVIPADRSRSSGGGRWDRPPAWALVAMALCLAGLIALGPSVLRSGTVRAAGAAESTATATPAAPHRPTEVLVERPADRPLRVLFIGDSLMWGSFASDPSLTYRALVTAGLSTEGPVDAVLVGGPGESAAEATEGLTEVTGPFDLVFVEVGANDSVALTPARFSSDYAALLDGVRALAPDAALVCDGVWNGPDLATPLDRELRPVCAARGGVVVPLSPLYVDETLRGPEGSPVPGGGVRDQFHPNDAGHAAIAEAMLAVLGL</sequence>
<accession>A0A285EG89</accession>
<dbReference type="InterPro" id="IPR013830">
    <property type="entry name" value="SGNH_hydro"/>
</dbReference>
<dbReference type="PANTHER" id="PTHR30383">
    <property type="entry name" value="THIOESTERASE 1/PROTEASE 1/LYSOPHOSPHOLIPASE L1"/>
    <property type="match status" value="1"/>
</dbReference>
<dbReference type="Pfam" id="PF13472">
    <property type="entry name" value="Lipase_GDSL_2"/>
    <property type="match status" value="1"/>
</dbReference>